<gene>
    <name evidence="3" type="ORF">SAMN05421740_11547</name>
</gene>
<keyword evidence="4" id="KW-1185">Reference proteome</keyword>
<accession>A0A1H7UGH5</accession>
<proteinExistence type="predicted"/>
<dbReference type="STRING" id="332977.SAMN05421740_11547"/>
<dbReference type="NCBIfam" id="TIGR03696">
    <property type="entry name" value="Rhs_assc_core"/>
    <property type="match status" value="1"/>
</dbReference>
<dbReference type="OrthoDB" id="1191296at2"/>
<evidence type="ECO:0000313" key="4">
    <source>
        <dbReference type="Proteomes" id="UP000198916"/>
    </source>
</evidence>
<feature type="domain" description="DUF6443" evidence="2">
    <location>
        <begin position="100"/>
        <end position="226"/>
    </location>
</feature>
<evidence type="ECO:0000256" key="1">
    <source>
        <dbReference type="SAM" id="SignalP"/>
    </source>
</evidence>
<dbReference type="PANTHER" id="PTHR32305">
    <property type="match status" value="1"/>
</dbReference>
<dbReference type="InterPro" id="IPR022385">
    <property type="entry name" value="Rhs_assc_core"/>
</dbReference>
<dbReference type="AlphaFoldDB" id="A0A1H7UGH5"/>
<evidence type="ECO:0000313" key="3">
    <source>
        <dbReference type="EMBL" id="SEL95835.1"/>
    </source>
</evidence>
<dbReference type="Pfam" id="PF20041">
    <property type="entry name" value="DUF6443"/>
    <property type="match status" value="1"/>
</dbReference>
<evidence type="ECO:0000259" key="2">
    <source>
        <dbReference type="Pfam" id="PF20041"/>
    </source>
</evidence>
<name>A0A1H7UGH5_9SPHI</name>
<dbReference type="Proteomes" id="UP000198916">
    <property type="component" value="Unassembled WGS sequence"/>
</dbReference>
<organism evidence="3 4">
    <name type="scientific">Parapedobacter koreensis</name>
    <dbReference type="NCBI Taxonomy" id="332977"/>
    <lineage>
        <taxon>Bacteria</taxon>
        <taxon>Pseudomonadati</taxon>
        <taxon>Bacteroidota</taxon>
        <taxon>Sphingobacteriia</taxon>
        <taxon>Sphingobacteriales</taxon>
        <taxon>Sphingobacteriaceae</taxon>
        <taxon>Parapedobacter</taxon>
    </lineage>
</organism>
<dbReference type="Gene3D" id="2.180.10.10">
    <property type="entry name" value="RHS repeat-associated core"/>
    <property type="match status" value="1"/>
</dbReference>
<feature type="signal peptide" evidence="1">
    <location>
        <begin position="1"/>
        <end position="32"/>
    </location>
</feature>
<dbReference type="InterPro" id="IPR050708">
    <property type="entry name" value="T6SS_VgrG/RHS"/>
</dbReference>
<sequence>MGNKDMNHTMRLIFCCIALVSGLYADPSYGQAANPTYSSYSGLPELSGTQSVRLLPGFHAPAGSTLRVFITGTTSLGDGASSNQNYVQTTRYFLPLDAPVASPTSAQAMRDITYFDGLGRPLQQVGVKASGGTGYKDLVTPVTYDTYGRQDRDYLPYATETGAGGTFKSGAVAQQGSYYSGTGTVPVGQAVNPSPYGRRVYEPSPLDRVVEQGFPGAVWQPAGTRGTGSGRTVATEYTANNATAFGTVATTRMASRYRVTLAGDGTPTLVLDGTYTAGELYVTVTKDENWAGGSSTFASRLHTVEDYADKQGRVVLRRTFNVNEGVNEVLSTYYVYNDLGQLSFVLTPELGGDRTGTTAPTSAELTTHAYRYIYDGRGRLAEKRIPGRGAENYVHSPAGWLVFHQDARQRLETVSGFTPGQYHTFHKYDGQGRLVLKGVERNRVLDRASIQGLVDGHAYQWEERSTATGSFHGYTNRAIPQNTVDMDVLEVHYYDDYANIPSLPHNESGSYSKLTHGRLVASKVKVLDVSPAVYLWTVYYYDDKGNVVRERKQHYLGGSIASTKFDDITTEYTFTGLLKKETRKHHTTSTATPEVTVVTEYEYDHRERLTHAWKKINTGTRTLLARNTYNEVGQLRTKGIHSTDGTSFGQSVTYSYNARGWLSDANAGLFRQMLGYNAGSAPQYNGNIATQASTRHNMASPAAKVTDTYTYTYDAVGRLTEGTMGGGKGREKLVYYKNGNIRSLLRTGTGSATVDQLTYSYNTAGRLGSVVDAITADTDVNYQLPGTTNYTYDENGNLKTRVNSGSGRTGNNITATSYNYLDLPRSVTAVAGNVTYTYDGTGRKLRSVNGINGQTRDYIDGIEYSGGTMELIHTEEGRILRNGSTYRYHYFLRDHLGNNRVGFEQGTNVATPNFTADYYPFGLQYREVVRIGSPKNNYLYNGKELQDGLKQYDYGARFYDPVIGRWGSVDLLAEEFDNVSPYNYGLNNPLRFIDPTGMAAAPIYDEDGNLLGTDDEGLQGKAIVMNEKDFTQGMSHEEALKKNLGVAGLKGDEAKSNLLTNYNSLPSRPDYDGHLTLAEANEWFRTGNGQPLYVSLDKLDLSGINVEKFRGVGSVETFNLLLNSNSVNDGLVYGNIALKLYPNNRVRAYADEYDFRMHSWSNPLNWPRNAETIIGGRVAGVGTPYNINLTGSKWIRPTYQVVK</sequence>
<dbReference type="InterPro" id="IPR045619">
    <property type="entry name" value="DUF6443"/>
</dbReference>
<keyword evidence="1" id="KW-0732">Signal</keyword>
<reference evidence="4" key="1">
    <citation type="submission" date="2016-10" db="EMBL/GenBank/DDBJ databases">
        <authorList>
            <person name="Varghese N."/>
            <person name="Submissions S."/>
        </authorList>
    </citation>
    <scope>NUCLEOTIDE SEQUENCE [LARGE SCALE GENOMIC DNA]</scope>
    <source>
        <strain evidence="4">Jip14</strain>
    </source>
</reference>
<protein>
    <submittedName>
        <fullName evidence="3">RHS repeat-associated core domain-containing protein</fullName>
    </submittedName>
</protein>
<dbReference type="PANTHER" id="PTHR32305:SF15">
    <property type="entry name" value="PROTEIN RHSA-RELATED"/>
    <property type="match status" value="1"/>
</dbReference>
<dbReference type="EMBL" id="FNZR01000015">
    <property type="protein sequence ID" value="SEL95835.1"/>
    <property type="molecule type" value="Genomic_DNA"/>
</dbReference>
<feature type="chain" id="PRO_5011536797" evidence="1">
    <location>
        <begin position="33"/>
        <end position="1203"/>
    </location>
</feature>